<dbReference type="Proteomes" id="UP000245138">
    <property type="component" value="Unassembled WGS sequence"/>
</dbReference>
<dbReference type="GO" id="GO:0003700">
    <property type="term" value="F:DNA-binding transcription factor activity"/>
    <property type="evidence" value="ECO:0007669"/>
    <property type="project" value="TreeGrafter"/>
</dbReference>
<evidence type="ECO:0000256" key="1">
    <source>
        <dbReference type="ARBA" id="ARBA00023015"/>
    </source>
</evidence>
<dbReference type="RefSeq" id="WP_109491253.1">
    <property type="nucleotide sequence ID" value="NZ_QDKJ01000018.1"/>
</dbReference>
<gene>
    <name evidence="6" type="ORF">B4923_18865</name>
</gene>
<dbReference type="SMART" id="SM00346">
    <property type="entry name" value="HTH_ICLR"/>
    <property type="match status" value="1"/>
</dbReference>
<dbReference type="PROSITE" id="PS51078">
    <property type="entry name" value="ICLR_ED"/>
    <property type="match status" value="1"/>
</dbReference>
<dbReference type="InterPro" id="IPR014757">
    <property type="entry name" value="Tscrpt_reg_IclR_C"/>
</dbReference>
<dbReference type="Gene3D" id="3.30.450.40">
    <property type="match status" value="1"/>
</dbReference>
<keyword evidence="2" id="KW-0238">DNA-binding</keyword>
<dbReference type="EMBL" id="QDKJ01000018">
    <property type="protein sequence ID" value="PWC09778.1"/>
    <property type="molecule type" value="Genomic_DNA"/>
</dbReference>
<dbReference type="AlphaFoldDB" id="A0A2U1TK30"/>
<dbReference type="GO" id="GO:0003677">
    <property type="term" value="F:DNA binding"/>
    <property type="evidence" value="ECO:0007669"/>
    <property type="project" value="UniProtKB-KW"/>
</dbReference>
<dbReference type="SUPFAM" id="SSF55781">
    <property type="entry name" value="GAF domain-like"/>
    <property type="match status" value="1"/>
</dbReference>
<evidence type="ECO:0000259" key="4">
    <source>
        <dbReference type="PROSITE" id="PS51077"/>
    </source>
</evidence>
<protein>
    <submittedName>
        <fullName evidence="6">IclR family transcriptional regulator</fullName>
    </submittedName>
</protein>
<comment type="caution">
    <text evidence="6">The sequence shown here is derived from an EMBL/GenBank/DDBJ whole genome shotgun (WGS) entry which is preliminary data.</text>
</comment>
<proteinExistence type="predicted"/>
<evidence type="ECO:0000256" key="2">
    <source>
        <dbReference type="ARBA" id="ARBA00023125"/>
    </source>
</evidence>
<dbReference type="GO" id="GO:0045892">
    <property type="term" value="P:negative regulation of DNA-templated transcription"/>
    <property type="evidence" value="ECO:0007669"/>
    <property type="project" value="TreeGrafter"/>
</dbReference>
<name>A0A2U1TK30_9GAMM</name>
<dbReference type="InterPro" id="IPR005471">
    <property type="entry name" value="Tscrpt_reg_IclR_N"/>
</dbReference>
<dbReference type="OrthoDB" id="9807558at2"/>
<dbReference type="PANTHER" id="PTHR30136:SF38">
    <property type="entry name" value="TRANSCRIPTIONAL REGULATOR"/>
    <property type="match status" value="1"/>
</dbReference>
<accession>A0A2U1TK30</accession>
<dbReference type="InterPro" id="IPR029016">
    <property type="entry name" value="GAF-like_dom_sf"/>
</dbReference>
<dbReference type="InterPro" id="IPR036390">
    <property type="entry name" value="WH_DNA-bd_sf"/>
</dbReference>
<dbReference type="PANTHER" id="PTHR30136">
    <property type="entry name" value="HELIX-TURN-HELIX TRANSCRIPTIONAL REGULATOR, ICLR FAMILY"/>
    <property type="match status" value="1"/>
</dbReference>
<evidence type="ECO:0000256" key="3">
    <source>
        <dbReference type="ARBA" id="ARBA00023163"/>
    </source>
</evidence>
<evidence type="ECO:0000313" key="6">
    <source>
        <dbReference type="EMBL" id="PWC09778.1"/>
    </source>
</evidence>
<dbReference type="Gene3D" id="1.10.10.10">
    <property type="entry name" value="Winged helix-like DNA-binding domain superfamily/Winged helix DNA-binding domain"/>
    <property type="match status" value="1"/>
</dbReference>
<dbReference type="SUPFAM" id="SSF46785">
    <property type="entry name" value="Winged helix' DNA-binding domain"/>
    <property type="match status" value="1"/>
</dbReference>
<dbReference type="InterPro" id="IPR036388">
    <property type="entry name" value="WH-like_DNA-bd_sf"/>
</dbReference>
<reference evidence="6 7" key="1">
    <citation type="submission" date="2018-04" db="EMBL/GenBank/DDBJ databases">
        <title>Brenneria corticis sp.nov.</title>
        <authorList>
            <person name="Li Y."/>
        </authorList>
    </citation>
    <scope>NUCLEOTIDE SEQUENCE [LARGE SCALE GENOMIC DNA]</scope>
    <source>
        <strain evidence="6 7">LMG 27715</strain>
    </source>
</reference>
<evidence type="ECO:0000259" key="5">
    <source>
        <dbReference type="PROSITE" id="PS51078"/>
    </source>
</evidence>
<feature type="domain" description="HTH iclR-type" evidence="4">
    <location>
        <begin position="7"/>
        <end position="67"/>
    </location>
</feature>
<keyword evidence="7" id="KW-1185">Reference proteome</keyword>
<keyword evidence="3" id="KW-0804">Transcription</keyword>
<evidence type="ECO:0000313" key="7">
    <source>
        <dbReference type="Proteomes" id="UP000245138"/>
    </source>
</evidence>
<keyword evidence="1" id="KW-0805">Transcription regulation</keyword>
<sequence>MLESTPVPALTRAIAILHFISQHGPCPAAEIIEGLALPKSSTYLLLAELKKQRFVAVDIYDNYCLWTRLVELAGHALERMDIREIARKRLTALMQETNLLCHLGIIDSGNAYYILKVESTSTISVRSHEGKSLSLYRSGIGKCLLAWQPEEEQARIIDNLRFVAVTPNTLKDAEALKVELIRIRRQGWSFDNGEDYPDVRCVAAPLFNASNELTAAISLVGTSFQINDENREYLASQAIACARDISRLLGWHSPVDQPASQERSIR</sequence>
<dbReference type="Pfam" id="PF01614">
    <property type="entry name" value="IclR_C"/>
    <property type="match status" value="1"/>
</dbReference>
<feature type="domain" description="IclR-ED" evidence="5">
    <location>
        <begin position="68"/>
        <end position="251"/>
    </location>
</feature>
<dbReference type="InterPro" id="IPR050707">
    <property type="entry name" value="HTH_MetabolicPath_Reg"/>
</dbReference>
<dbReference type="Pfam" id="PF09339">
    <property type="entry name" value="HTH_IclR"/>
    <property type="match status" value="1"/>
</dbReference>
<dbReference type="PROSITE" id="PS51077">
    <property type="entry name" value="HTH_ICLR"/>
    <property type="match status" value="1"/>
</dbReference>
<organism evidence="6 7">
    <name type="scientific">Brenneria roseae subsp. americana</name>
    <dbReference type="NCBI Taxonomy" id="1508507"/>
    <lineage>
        <taxon>Bacteria</taxon>
        <taxon>Pseudomonadati</taxon>
        <taxon>Pseudomonadota</taxon>
        <taxon>Gammaproteobacteria</taxon>
        <taxon>Enterobacterales</taxon>
        <taxon>Pectobacteriaceae</taxon>
        <taxon>Brenneria</taxon>
    </lineage>
</organism>